<evidence type="ECO:0000313" key="1">
    <source>
        <dbReference type="Proteomes" id="UP000790787"/>
    </source>
</evidence>
<reference key="1">
    <citation type="journal article" date="2014" name="Nat. Commun.">
        <title>The tobacco genome sequence and its comparison with those of tomato and potato.</title>
        <authorList>
            <person name="Sierro N."/>
            <person name="Battey J.N."/>
            <person name="Ouadi S."/>
            <person name="Bakaher N."/>
            <person name="Bovet L."/>
            <person name="Willig A."/>
            <person name="Goepfert S."/>
            <person name="Peitsch M.C."/>
            <person name="Ivanov N.V."/>
        </authorList>
    </citation>
    <scope>NUCLEOTIDE SEQUENCE [LARGE SCALE GENOMIC DNA]</scope>
    <source>
        <strain>cv. TN90</strain>
    </source>
</reference>
<dbReference type="GeneID" id="107795101"/>
<keyword evidence="1" id="KW-1185">Reference proteome</keyword>
<dbReference type="AlphaFoldDB" id="A0A1S4A950"/>
<protein>
    <submittedName>
        <fullName evidence="2 3">Uncharacterized protein isoform X2</fullName>
    </submittedName>
</protein>
<gene>
    <name evidence="2 3" type="primary">LOC107795101</name>
</gene>
<accession>A0A1S4A950</accession>
<evidence type="ECO:0000313" key="3">
    <source>
        <dbReference type="RefSeq" id="XP_016473172.1"/>
    </source>
</evidence>
<dbReference type="RefSeq" id="XP_016473172.1">
    <property type="nucleotide sequence ID" value="XM_016617686.1"/>
</dbReference>
<sequence length="175" mass="20247">MGCCSWKKNHGGNCCALVCLVWSSESIKLYGDVVAKVAPLFSRSDSVDAWFTWLHNGFLMEVENKLGCFNLSVLHCSGYRCSRICYIILIFNRREHPCSDHRKYSCFSLVHPHILRQSDSSIYEFYLHLIRDTAFDKLYVLRVFAASSLCHFSNQIWDESYIETAKVVSRSNLNR</sequence>
<proteinExistence type="predicted"/>
<organism evidence="3">
    <name type="scientific">Nicotiana tabacum</name>
    <name type="common">Common tobacco</name>
    <dbReference type="NCBI Taxonomy" id="4097"/>
    <lineage>
        <taxon>Eukaryota</taxon>
        <taxon>Viridiplantae</taxon>
        <taxon>Streptophyta</taxon>
        <taxon>Embryophyta</taxon>
        <taxon>Tracheophyta</taxon>
        <taxon>Spermatophyta</taxon>
        <taxon>Magnoliopsida</taxon>
        <taxon>eudicotyledons</taxon>
        <taxon>Gunneridae</taxon>
        <taxon>Pentapetalae</taxon>
        <taxon>asterids</taxon>
        <taxon>lamiids</taxon>
        <taxon>Solanales</taxon>
        <taxon>Solanaceae</taxon>
        <taxon>Nicotianoideae</taxon>
        <taxon>Nicotianeae</taxon>
        <taxon>Nicotiana</taxon>
    </lineage>
</organism>
<name>A0A1S4A950_TOBAC</name>
<reference evidence="2 3" key="2">
    <citation type="submission" date="2025-04" db="UniProtKB">
        <authorList>
            <consortium name="RefSeq"/>
        </authorList>
    </citation>
    <scope>IDENTIFICATION</scope>
</reference>
<dbReference type="RefSeq" id="XP_016473171.1">
    <property type="nucleotide sequence ID" value="XM_016617685.1"/>
</dbReference>
<evidence type="ECO:0000313" key="2">
    <source>
        <dbReference type="RefSeq" id="XP_016473171.1"/>
    </source>
</evidence>
<dbReference type="OrthoDB" id="2019412at2759"/>
<dbReference type="Proteomes" id="UP000790787">
    <property type="component" value="Chromosome 20"/>
</dbReference>